<keyword evidence="2" id="KW-1185">Reference proteome</keyword>
<comment type="caution">
    <text evidence="1">The sequence shown here is derived from an EMBL/GenBank/DDBJ whole genome shotgun (WGS) entry which is preliminary data.</text>
</comment>
<evidence type="ECO:0000313" key="1">
    <source>
        <dbReference type="EMBL" id="MDE1470355.1"/>
    </source>
</evidence>
<evidence type="ECO:0000313" key="2">
    <source>
        <dbReference type="Proteomes" id="UP001215087"/>
    </source>
</evidence>
<protein>
    <submittedName>
        <fullName evidence="1">Uncharacterized protein</fullName>
    </submittedName>
</protein>
<gene>
    <name evidence="1" type="ORF">PTZ04_08795</name>
</gene>
<name>A0ABT5UN35_EUBLI</name>
<sequence>MTDVKKALLSVSDKVYHYTASGATGNYIVWAEDGQNDELCGDGAVQTQNIEGTIDYYTKKEYDPAINTIQKALNQAGIAFRVNSIQREADTGYIHYEWVFSLPVEVSDGDL</sequence>
<organism evidence="1 2">
    <name type="scientific">Eubacterium limosum</name>
    <dbReference type="NCBI Taxonomy" id="1736"/>
    <lineage>
        <taxon>Bacteria</taxon>
        <taxon>Bacillati</taxon>
        <taxon>Bacillota</taxon>
        <taxon>Clostridia</taxon>
        <taxon>Eubacteriales</taxon>
        <taxon>Eubacteriaceae</taxon>
        <taxon>Eubacterium</taxon>
    </lineage>
</organism>
<proteinExistence type="predicted"/>
<dbReference type="Proteomes" id="UP001215087">
    <property type="component" value="Unassembled WGS sequence"/>
</dbReference>
<dbReference type="RefSeq" id="WP_216546642.1">
    <property type="nucleotide sequence ID" value="NZ_JAJCLO010000031.1"/>
</dbReference>
<reference evidence="1 2" key="1">
    <citation type="submission" date="2023-02" db="EMBL/GenBank/DDBJ databases">
        <title>Comparative genome analysis of Eubacterium limosum species.</title>
        <authorList>
            <person name="Bak J.E."/>
        </authorList>
    </citation>
    <scope>NUCLEOTIDE SEQUENCE [LARGE SCALE GENOMIC DNA]</scope>
    <source>
        <strain evidence="1 2">KGMB01548</strain>
    </source>
</reference>
<dbReference type="EMBL" id="JAQSVD010000003">
    <property type="protein sequence ID" value="MDE1470355.1"/>
    <property type="molecule type" value="Genomic_DNA"/>
</dbReference>
<accession>A0ABT5UN35</accession>